<sequence length="86" mass="9486">MDPVQGHGENLGWFACRRKPSYDDVSAFGGRPHGELRAAGALAGPTLQSFPRVDERGRGIGLHCDCVSVWSHWPTNCDYGRVSLFR</sequence>
<accession>A0A0L7R3Y7</accession>
<evidence type="ECO:0000313" key="1">
    <source>
        <dbReference type="EMBL" id="KOC65592.1"/>
    </source>
</evidence>
<keyword evidence="2" id="KW-1185">Reference proteome</keyword>
<gene>
    <name evidence="1" type="ORF">WH47_00562</name>
</gene>
<organism evidence="1 2">
    <name type="scientific">Habropoda laboriosa</name>
    <dbReference type="NCBI Taxonomy" id="597456"/>
    <lineage>
        <taxon>Eukaryota</taxon>
        <taxon>Metazoa</taxon>
        <taxon>Ecdysozoa</taxon>
        <taxon>Arthropoda</taxon>
        <taxon>Hexapoda</taxon>
        <taxon>Insecta</taxon>
        <taxon>Pterygota</taxon>
        <taxon>Neoptera</taxon>
        <taxon>Endopterygota</taxon>
        <taxon>Hymenoptera</taxon>
        <taxon>Apocrita</taxon>
        <taxon>Aculeata</taxon>
        <taxon>Apoidea</taxon>
        <taxon>Anthophila</taxon>
        <taxon>Apidae</taxon>
        <taxon>Habropoda</taxon>
    </lineage>
</organism>
<evidence type="ECO:0000313" key="2">
    <source>
        <dbReference type="Proteomes" id="UP000053825"/>
    </source>
</evidence>
<proteinExistence type="predicted"/>
<name>A0A0L7R3Y7_9HYME</name>
<reference evidence="1 2" key="1">
    <citation type="submission" date="2015-07" db="EMBL/GenBank/DDBJ databases">
        <title>The genome of Habropoda laboriosa.</title>
        <authorList>
            <person name="Pan H."/>
            <person name="Kapheim K."/>
        </authorList>
    </citation>
    <scope>NUCLEOTIDE SEQUENCE [LARGE SCALE GENOMIC DNA]</scope>
    <source>
        <strain evidence="1">0110345459</strain>
    </source>
</reference>
<protein>
    <submittedName>
        <fullName evidence="1">Uncharacterized protein</fullName>
    </submittedName>
</protein>
<dbReference type="EMBL" id="KQ414661">
    <property type="protein sequence ID" value="KOC65592.1"/>
    <property type="molecule type" value="Genomic_DNA"/>
</dbReference>
<dbReference type="AlphaFoldDB" id="A0A0L7R3Y7"/>
<dbReference type="Proteomes" id="UP000053825">
    <property type="component" value="Unassembled WGS sequence"/>
</dbReference>